<dbReference type="GO" id="GO:0051087">
    <property type="term" value="F:protein-folding chaperone binding"/>
    <property type="evidence" value="ECO:0007669"/>
    <property type="project" value="InterPro"/>
</dbReference>
<accession>A0A1E3GUY4</accession>
<evidence type="ECO:0000256" key="7">
    <source>
        <dbReference type="ARBA" id="ARBA00053401"/>
    </source>
</evidence>
<protein>
    <recommendedName>
        <fullName evidence="8 10">Protein GrpE</fullName>
    </recommendedName>
    <alternativeName>
        <fullName evidence="9 10">HSP-70 cofactor</fullName>
    </alternativeName>
</protein>
<evidence type="ECO:0000256" key="10">
    <source>
        <dbReference type="HAMAP-Rule" id="MF_01151"/>
    </source>
</evidence>
<dbReference type="Gene3D" id="2.30.22.10">
    <property type="entry name" value="Head domain of nucleotide exchange factor GrpE"/>
    <property type="match status" value="1"/>
</dbReference>
<keyword evidence="6 10" id="KW-0143">Chaperone</keyword>
<feature type="compositionally biased region" description="Basic and acidic residues" evidence="13">
    <location>
        <begin position="1"/>
        <end position="11"/>
    </location>
</feature>
<evidence type="ECO:0000256" key="3">
    <source>
        <dbReference type="ARBA" id="ARBA00011738"/>
    </source>
</evidence>
<dbReference type="FunFam" id="2.30.22.10:FF:000001">
    <property type="entry name" value="Protein GrpE"/>
    <property type="match status" value="1"/>
</dbReference>
<evidence type="ECO:0000256" key="1">
    <source>
        <dbReference type="ARBA" id="ARBA00004496"/>
    </source>
</evidence>
<dbReference type="GO" id="GO:0005829">
    <property type="term" value="C:cytosol"/>
    <property type="evidence" value="ECO:0007669"/>
    <property type="project" value="TreeGrafter"/>
</dbReference>
<evidence type="ECO:0000313" key="15">
    <source>
        <dbReference type="Proteomes" id="UP000094379"/>
    </source>
</evidence>
<comment type="caution">
    <text evidence="14">The sequence shown here is derived from an EMBL/GenBank/DDBJ whole genome shotgun (WGS) entry which is preliminary data.</text>
</comment>
<dbReference type="InterPro" id="IPR000740">
    <property type="entry name" value="GrpE"/>
</dbReference>
<dbReference type="NCBIfam" id="NF010748">
    <property type="entry name" value="PRK14150.1"/>
    <property type="match status" value="1"/>
</dbReference>
<dbReference type="SUPFAM" id="SSF51064">
    <property type="entry name" value="Head domain of nucleotide exchange factor GrpE"/>
    <property type="match status" value="1"/>
</dbReference>
<comment type="subcellular location">
    <subcellularLocation>
        <location evidence="1 10">Cytoplasm</location>
    </subcellularLocation>
</comment>
<name>A0A1E3GUY4_9GAMM</name>
<dbReference type="GO" id="GO:0000774">
    <property type="term" value="F:adenyl-nucleotide exchange factor activity"/>
    <property type="evidence" value="ECO:0007669"/>
    <property type="project" value="InterPro"/>
</dbReference>
<organism evidence="14 15">
    <name type="scientific">Methylophaga muralis</name>
    <dbReference type="NCBI Taxonomy" id="291169"/>
    <lineage>
        <taxon>Bacteria</taxon>
        <taxon>Pseudomonadati</taxon>
        <taxon>Pseudomonadota</taxon>
        <taxon>Gammaproteobacteria</taxon>
        <taxon>Thiotrichales</taxon>
        <taxon>Piscirickettsiaceae</taxon>
        <taxon>Methylophaga</taxon>
    </lineage>
</organism>
<evidence type="ECO:0000256" key="8">
    <source>
        <dbReference type="ARBA" id="ARBA00072274"/>
    </source>
</evidence>
<feature type="compositionally biased region" description="Polar residues" evidence="13">
    <location>
        <begin position="24"/>
        <end position="33"/>
    </location>
</feature>
<dbReference type="PATRIC" id="fig|291169.3.peg.904"/>
<dbReference type="HAMAP" id="MF_01151">
    <property type="entry name" value="GrpE"/>
    <property type="match status" value="1"/>
</dbReference>
<evidence type="ECO:0000256" key="12">
    <source>
        <dbReference type="RuleBase" id="RU004478"/>
    </source>
</evidence>
<dbReference type="SUPFAM" id="SSF58014">
    <property type="entry name" value="Coiled-coil domain of nucleotide exchange factor GrpE"/>
    <property type="match status" value="1"/>
</dbReference>
<dbReference type="RefSeq" id="WP_069295429.1">
    <property type="nucleotide sequence ID" value="NZ_MCRI01000006.1"/>
</dbReference>
<dbReference type="GO" id="GO:0006457">
    <property type="term" value="P:protein folding"/>
    <property type="evidence" value="ECO:0007669"/>
    <property type="project" value="InterPro"/>
</dbReference>
<dbReference type="NCBIfam" id="NF010737">
    <property type="entry name" value="PRK14139.1"/>
    <property type="match status" value="1"/>
</dbReference>
<dbReference type="NCBIfam" id="NF010738">
    <property type="entry name" value="PRK14140.1"/>
    <property type="match status" value="1"/>
</dbReference>
<keyword evidence="5 10" id="KW-0346">Stress response</keyword>
<evidence type="ECO:0000313" key="14">
    <source>
        <dbReference type="EMBL" id="ODN67366.1"/>
    </source>
</evidence>
<evidence type="ECO:0000256" key="9">
    <source>
        <dbReference type="ARBA" id="ARBA00076414"/>
    </source>
</evidence>
<dbReference type="InterPro" id="IPR013805">
    <property type="entry name" value="GrpE_CC"/>
</dbReference>
<dbReference type="PANTHER" id="PTHR21237:SF23">
    <property type="entry name" value="GRPE PROTEIN HOMOLOG, MITOCHONDRIAL"/>
    <property type="match status" value="1"/>
</dbReference>
<dbReference type="Gene3D" id="3.90.20.20">
    <property type="match status" value="1"/>
</dbReference>
<evidence type="ECO:0000256" key="2">
    <source>
        <dbReference type="ARBA" id="ARBA00009054"/>
    </source>
</evidence>
<dbReference type="InterPro" id="IPR009012">
    <property type="entry name" value="GrpE_head"/>
</dbReference>
<reference evidence="14 15" key="1">
    <citation type="submission" date="2016-07" db="EMBL/GenBank/DDBJ databases">
        <title>Draft Genome Sequence of Methylophaga muralis Bur 1.</title>
        <authorList>
            <person name="Vasilenko O.V."/>
            <person name="Doronina N.V."/>
            <person name="Shmareva M.N."/>
            <person name="Tarlachkov S.V."/>
            <person name="Mustakhimov I."/>
            <person name="Trotsenko Y.A."/>
        </authorList>
    </citation>
    <scope>NUCLEOTIDE SEQUENCE [LARGE SCALE GENOMIC DNA]</scope>
    <source>
        <strain evidence="14 15">Bur 1</strain>
    </source>
</reference>
<keyword evidence="4 10" id="KW-0963">Cytoplasm</keyword>
<evidence type="ECO:0000256" key="4">
    <source>
        <dbReference type="ARBA" id="ARBA00022490"/>
    </source>
</evidence>
<proteinExistence type="inferred from homology"/>
<dbReference type="EMBL" id="MCRI01000006">
    <property type="protein sequence ID" value="ODN67366.1"/>
    <property type="molecule type" value="Genomic_DNA"/>
</dbReference>
<evidence type="ECO:0000256" key="5">
    <source>
        <dbReference type="ARBA" id="ARBA00023016"/>
    </source>
</evidence>
<comment type="subunit">
    <text evidence="3 10">Homodimer.</text>
</comment>
<dbReference type="GO" id="GO:0051082">
    <property type="term" value="F:unfolded protein binding"/>
    <property type="evidence" value="ECO:0007669"/>
    <property type="project" value="TreeGrafter"/>
</dbReference>
<sequence length="185" mass="20803">MSNEEIEKSTTEAESVEASPEMADQQSESTSDTDVVKQLEDARNKADEHWNELLRARADLENMRRRHSRDLENAHKHALDKFIAELLPIGDSLEFGLNAAKNDDANLVTVREGMEMTLKMFMSSIGKFGLEQLDPEGEAFDPDLHQAMAMQPAEGVEANQVLKVMQKGYRFNGRLLRPAMVVVSQ</sequence>
<comment type="similarity">
    <text evidence="2 10 12">Belongs to the GrpE family.</text>
</comment>
<dbReference type="GO" id="GO:0042803">
    <property type="term" value="F:protein homodimerization activity"/>
    <property type="evidence" value="ECO:0007669"/>
    <property type="project" value="InterPro"/>
</dbReference>
<dbReference type="AlphaFoldDB" id="A0A1E3GUY4"/>
<dbReference type="PANTHER" id="PTHR21237">
    <property type="entry name" value="GRPE PROTEIN"/>
    <property type="match status" value="1"/>
</dbReference>
<evidence type="ECO:0000256" key="13">
    <source>
        <dbReference type="SAM" id="MobiDB-lite"/>
    </source>
</evidence>
<evidence type="ECO:0000256" key="6">
    <source>
        <dbReference type="ARBA" id="ARBA00023186"/>
    </source>
</evidence>
<gene>
    <name evidence="10" type="primary">grpE</name>
    <name evidence="14" type="ORF">A9E74_00900</name>
</gene>
<dbReference type="Proteomes" id="UP000094379">
    <property type="component" value="Unassembled WGS sequence"/>
</dbReference>
<dbReference type="PRINTS" id="PR00773">
    <property type="entry name" value="GRPEPROTEIN"/>
</dbReference>
<dbReference type="PROSITE" id="PS01071">
    <property type="entry name" value="GRPE"/>
    <property type="match status" value="1"/>
</dbReference>
<dbReference type="STRING" id="291169.A9E74_00900"/>
<evidence type="ECO:0000256" key="11">
    <source>
        <dbReference type="RuleBase" id="RU000639"/>
    </source>
</evidence>
<feature type="region of interest" description="Disordered" evidence="13">
    <location>
        <begin position="1"/>
        <end position="40"/>
    </location>
</feature>
<comment type="function">
    <text evidence="7 10 11">Participates actively in the response to hyperosmotic and heat shock by preventing the aggregation of stress-denatured proteins, in association with DnaK and GrpE. It is the nucleotide exchange factor for DnaK and may function as a thermosensor. Unfolded proteins bind initially to DnaJ; upon interaction with the DnaJ-bound protein, DnaK hydrolyzes its bound ATP, resulting in the formation of a stable complex. GrpE releases ADP from DnaK; ATP binding to DnaK triggers the release of the substrate protein, thus completing the reaction cycle. Several rounds of ATP-dependent interactions between DnaJ, DnaK and GrpE are required for fully efficient folding.</text>
</comment>
<keyword evidence="15" id="KW-1185">Reference proteome</keyword>
<dbReference type="Pfam" id="PF01025">
    <property type="entry name" value="GrpE"/>
    <property type="match status" value="1"/>
</dbReference>
<dbReference type="CDD" id="cd00446">
    <property type="entry name" value="GrpE"/>
    <property type="match status" value="1"/>
</dbReference>